<dbReference type="InterPro" id="IPR007367">
    <property type="entry name" value="DUF433"/>
</dbReference>
<sequence>MSSASNEQSSIIRTERGLTITGTRITLYDVMDYLKAQYPPKLIREKLGLNNEQICSALAYIETHRTEVEAEYQECLQTAAEIRQYWEERNRERFAKIASMPPKPGQEALRAKLQAWKTRALAQSRQLRSNSELLNNWGTLSNEGLMQYLLIKPPDNYS</sequence>
<evidence type="ECO:0000313" key="2">
    <source>
        <dbReference type="Proteomes" id="UP000003922"/>
    </source>
</evidence>
<reference evidence="1" key="1">
    <citation type="submission" date="2004-02" db="EMBL/GenBank/DDBJ databases">
        <authorList>
            <consortium name="DOE Joint Genome Institute"/>
        </authorList>
    </citation>
    <scope>NUCLEOTIDE SEQUENCE [LARGE SCALE GENOMIC DNA]</scope>
    <source>
        <strain evidence="1">WH 8501</strain>
    </source>
</reference>
<accession>Q4BVR4</accession>
<proteinExistence type="predicted"/>
<reference evidence="1" key="2">
    <citation type="submission" date="2005-06" db="EMBL/GenBank/DDBJ databases">
        <title>Sequencing of the draft genome and assembly of Crocosphaera watsonii WH 8501.</title>
        <authorList>
            <consortium name="US DOE Joint Genome Institute (JGI-PGF)"/>
            <person name="Copeland A."/>
            <person name="Lucas S."/>
            <person name="Lapidus A."/>
            <person name="Barry K."/>
            <person name="Detter C."/>
            <person name="Glavina T."/>
            <person name="Hammon N."/>
            <person name="Israni S."/>
            <person name="Pitluck S."/>
            <person name="Richardson P."/>
        </authorList>
    </citation>
    <scope>NUCLEOTIDE SEQUENCE [LARGE SCALE GENOMIC DNA]</scope>
    <source>
        <strain evidence="1">WH 8501</strain>
    </source>
</reference>
<evidence type="ECO:0000313" key="1">
    <source>
        <dbReference type="EMBL" id="EAM47996.1"/>
    </source>
</evidence>
<dbReference type="EMBL" id="AADV02000194">
    <property type="protein sequence ID" value="EAM47996.1"/>
    <property type="molecule type" value="Genomic_DNA"/>
</dbReference>
<dbReference type="InterPro" id="IPR036388">
    <property type="entry name" value="WH-like_DNA-bd_sf"/>
</dbReference>
<dbReference type="Proteomes" id="UP000003922">
    <property type="component" value="Unassembled WGS sequence"/>
</dbReference>
<dbReference type="SUPFAM" id="SSF46689">
    <property type="entry name" value="Homeodomain-like"/>
    <property type="match status" value="1"/>
</dbReference>
<dbReference type="AlphaFoldDB" id="Q4BVR4"/>
<organism evidence="1 2">
    <name type="scientific">Crocosphaera watsonii WH 8501</name>
    <dbReference type="NCBI Taxonomy" id="165597"/>
    <lineage>
        <taxon>Bacteria</taxon>
        <taxon>Bacillati</taxon>
        <taxon>Cyanobacteriota</taxon>
        <taxon>Cyanophyceae</taxon>
        <taxon>Oscillatoriophycideae</taxon>
        <taxon>Chroococcales</taxon>
        <taxon>Aphanothecaceae</taxon>
        <taxon>Crocosphaera</taxon>
    </lineage>
</organism>
<evidence type="ECO:0008006" key="3">
    <source>
        <dbReference type="Google" id="ProtNLM"/>
    </source>
</evidence>
<dbReference type="InterPro" id="IPR009057">
    <property type="entry name" value="Homeodomain-like_sf"/>
</dbReference>
<dbReference type="KEGG" id="cwa:CwatDRAFT_0688"/>
<name>Q4BVR4_CROWT</name>
<comment type="caution">
    <text evidence="1">The sequence shown here is derived from an EMBL/GenBank/DDBJ whole genome shotgun (WGS) entry which is preliminary data.</text>
</comment>
<gene>
    <name evidence="1" type="ORF">CwatDRAFT_0688</name>
</gene>
<protein>
    <recommendedName>
        <fullName evidence="3">DUF433 domain-containing protein</fullName>
    </recommendedName>
</protein>
<dbReference type="Gene3D" id="1.10.10.10">
    <property type="entry name" value="Winged helix-like DNA-binding domain superfamily/Winged helix DNA-binding domain"/>
    <property type="match status" value="1"/>
</dbReference>
<reference evidence="1" key="3">
    <citation type="submission" date="2016-12" db="EMBL/GenBank/DDBJ databases">
        <title>Annotation of the draft genome assembly of Crocosphaera watsonii WH 8501.</title>
        <authorList>
            <consortium name="US DOE Joint Genome Institute (JGI-ORNL)"/>
            <person name="Larimer F."/>
            <person name="Land M."/>
        </authorList>
    </citation>
    <scope>NUCLEOTIDE SEQUENCE</scope>
    <source>
        <strain evidence="1">WH 8501</strain>
    </source>
</reference>
<keyword evidence="2" id="KW-1185">Reference proteome</keyword>
<dbReference type="Pfam" id="PF04255">
    <property type="entry name" value="DUF433"/>
    <property type="match status" value="1"/>
</dbReference>
<dbReference type="OrthoDB" id="425839at2"/>